<dbReference type="Proteomes" id="UP001187734">
    <property type="component" value="Unassembled WGS sequence"/>
</dbReference>
<proteinExistence type="predicted"/>
<sequence length="221" mass="25157">MGIPSLFEDKEKTIRTQEWYSLLSQSADDYNCAVKTLTHVRSFRPMIFHEYLQAIIEDLDTGNCTRLIAERQTSQDQKPFTLSSSSGPSGGLSLPLYSVNFDSNLKVMDLAGILAETTKIGDKDNLITMNCHWFVITAYQSLKLKISGPEEHEYFFNWRGSLILSKKSVEGKANDFEEERNNKMKWAPGNSATTWEFLEEVYKSSIRLSVDSSEEAENLSR</sequence>
<keyword evidence="2" id="KW-1185">Reference proteome</keyword>
<evidence type="ECO:0000313" key="1">
    <source>
        <dbReference type="EMBL" id="SPJ74085.1"/>
    </source>
</evidence>
<reference evidence="1" key="1">
    <citation type="submission" date="2018-03" db="EMBL/GenBank/DDBJ databases">
        <authorList>
            <person name="Guldener U."/>
        </authorList>
    </citation>
    <scope>NUCLEOTIDE SEQUENCE</scope>
</reference>
<evidence type="ECO:0000313" key="2">
    <source>
        <dbReference type="Proteomes" id="UP001187734"/>
    </source>
</evidence>
<dbReference type="AlphaFoldDB" id="A0AAE8SFM9"/>
<dbReference type="EMBL" id="ONZP01000115">
    <property type="protein sequence ID" value="SPJ74085.1"/>
    <property type="molecule type" value="Genomic_DNA"/>
</dbReference>
<gene>
    <name evidence="1" type="ORF">FTOL_03815</name>
</gene>
<comment type="caution">
    <text evidence="1">The sequence shown here is derived from an EMBL/GenBank/DDBJ whole genome shotgun (WGS) entry which is preliminary data.</text>
</comment>
<name>A0AAE8SFM9_9HYPO</name>
<protein>
    <submittedName>
        <fullName evidence="1">Uncharacterized protein</fullName>
    </submittedName>
</protein>
<organism evidence="1 2">
    <name type="scientific">Fusarium torulosum</name>
    <dbReference type="NCBI Taxonomy" id="33205"/>
    <lineage>
        <taxon>Eukaryota</taxon>
        <taxon>Fungi</taxon>
        <taxon>Dikarya</taxon>
        <taxon>Ascomycota</taxon>
        <taxon>Pezizomycotina</taxon>
        <taxon>Sordariomycetes</taxon>
        <taxon>Hypocreomycetidae</taxon>
        <taxon>Hypocreales</taxon>
        <taxon>Nectriaceae</taxon>
        <taxon>Fusarium</taxon>
    </lineage>
</organism>
<accession>A0AAE8SFM9</accession>